<feature type="domain" description="Ribosomal RNA-processing protein 14/surfeit locus protein 6 C-terminal" evidence="5">
    <location>
        <begin position="99"/>
        <end position="280"/>
    </location>
</feature>
<comment type="subcellular location">
    <subcellularLocation>
        <location evidence="1">Nucleus</location>
    </subcellularLocation>
</comment>
<reference evidence="6 7" key="1">
    <citation type="journal article" date="2022" name="Allergy">
        <title>Genome assembly and annotation of Periplaneta americana reveal a comprehensive cockroach allergen profile.</title>
        <authorList>
            <person name="Wang L."/>
            <person name="Xiong Q."/>
            <person name="Saelim N."/>
            <person name="Wang L."/>
            <person name="Nong W."/>
            <person name="Wan A.T."/>
            <person name="Shi M."/>
            <person name="Liu X."/>
            <person name="Cao Q."/>
            <person name="Hui J.H.L."/>
            <person name="Sookrung N."/>
            <person name="Leung T.F."/>
            <person name="Tungtrongchitr A."/>
            <person name="Tsui S.K.W."/>
        </authorList>
    </citation>
    <scope>NUCLEOTIDE SEQUENCE [LARGE SCALE GENOMIC DNA]</scope>
    <source>
        <strain evidence="6">PWHHKU_190912</strain>
    </source>
</reference>
<comment type="similarity">
    <text evidence="2">Belongs to the SURF6 family.</text>
</comment>
<evidence type="ECO:0000256" key="2">
    <source>
        <dbReference type="ARBA" id="ARBA00005904"/>
    </source>
</evidence>
<dbReference type="InterPro" id="IPR029190">
    <property type="entry name" value="Rrp14/SURF6_C"/>
</dbReference>
<keyword evidence="7" id="KW-1185">Reference proteome</keyword>
<dbReference type="InterPro" id="IPR007019">
    <property type="entry name" value="SURF6"/>
</dbReference>
<evidence type="ECO:0000256" key="4">
    <source>
        <dbReference type="SAM" id="MobiDB-lite"/>
    </source>
</evidence>
<comment type="caution">
    <text evidence="6">The sequence shown here is derived from an EMBL/GenBank/DDBJ whole genome shotgun (WGS) entry which is preliminary data.</text>
</comment>
<evidence type="ECO:0000256" key="1">
    <source>
        <dbReference type="ARBA" id="ARBA00004123"/>
    </source>
</evidence>
<dbReference type="PANTHER" id="PTHR14369:SF0">
    <property type="entry name" value="SURFEIT LOCUS PROTEIN 6"/>
    <property type="match status" value="1"/>
</dbReference>
<dbReference type="Proteomes" id="UP001148838">
    <property type="component" value="Unassembled WGS sequence"/>
</dbReference>
<dbReference type="PANTHER" id="PTHR14369">
    <property type="entry name" value="SURFEIT LOCUS PROTEIN 6"/>
    <property type="match status" value="1"/>
</dbReference>
<keyword evidence="3" id="KW-0539">Nucleus</keyword>
<evidence type="ECO:0000259" key="5">
    <source>
        <dbReference type="Pfam" id="PF04935"/>
    </source>
</evidence>
<dbReference type="Pfam" id="PF04935">
    <property type="entry name" value="SURF6"/>
    <property type="match status" value="1"/>
</dbReference>
<proteinExistence type="inferred from homology"/>
<feature type="compositionally biased region" description="Basic and acidic residues" evidence="4">
    <location>
        <begin position="244"/>
        <end position="265"/>
    </location>
</feature>
<dbReference type="EMBL" id="JAJSOF020000009">
    <property type="protein sequence ID" value="KAJ4446910.1"/>
    <property type="molecule type" value="Genomic_DNA"/>
</dbReference>
<evidence type="ECO:0000256" key="3">
    <source>
        <dbReference type="ARBA" id="ARBA00023242"/>
    </source>
</evidence>
<name>A0ABQ8TNF0_PERAM</name>
<gene>
    <name evidence="6" type="ORF">ANN_13611</name>
</gene>
<feature type="region of interest" description="Disordered" evidence="4">
    <location>
        <begin position="231"/>
        <end position="292"/>
    </location>
</feature>
<feature type="compositionally biased region" description="Basic residues" evidence="4">
    <location>
        <begin position="269"/>
        <end position="292"/>
    </location>
</feature>
<organism evidence="6 7">
    <name type="scientific">Periplaneta americana</name>
    <name type="common">American cockroach</name>
    <name type="synonym">Blatta americana</name>
    <dbReference type="NCBI Taxonomy" id="6978"/>
    <lineage>
        <taxon>Eukaryota</taxon>
        <taxon>Metazoa</taxon>
        <taxon>Ecdysozoa</taxon>
        <taxon>Arthropoda</taxon>
        <taxon>Hexapoda</taxon>
        <taxon>Insecta</taxon>
        <taxon>Pterygota</taxon>
        <taxon>Neoptera</taxon>
        <taxon>Polyneoptera</taxon>
        <taxon>Dictyoptera</taxon>
        <taxon>Blattodea</taxon>
        <taxon>Blattoidea</taxon>
        <taxon>Blattidae</taxon>
        <taxon>Blattinae</taxon>
        <taxon>Periplaneta</taxon>
    </lineage>
</organism>
<sequence>MSPGSSTESYPAFARIGLRENPGKNLNQVTCPDRDSNSGNLVLRPDALTVTPQAWTDDSVFLSAHNKSTTRAKSLQELHEKLESLRGKKLTYRDKLLKKGLKNRVLKKRKKDEKKVKKNVKTALGFGVQSESKPKMKPIYNNEGKMVFSKFDFSESGFKSEVVGKKEKEEKSPHKILKKLEKQNEKLKTLETEGEIEKVTEIREKIAWKRALNRSEGVKVKDNPELLKKTIKREIKQKQKSKKKWDTRIEGMKNRQDEKQRKRTENIQARKKQVKINKMKKAAKKGRIIPGF</sequence>
<evidence type="ECO:0000313" key="7">
    <source>
        <dbReference type="Proteomes" id="UP001148838"/>
    </source>
</evidence>
<protein>
    <recommendedName>
        <fullName evidence="5">Ribosomal RNA-processing protein 14/surfeit locus protein 6 C-terminal domain-containing protein</fullName>
    </recommendedName>
</protein>
<evidence type="ECO:0000313" key="6">
    <source>
        <dbReference type="EMBL" id="KAJ4446910.1"/>
    </source>
</evidence>
<accession>A0ABQ8TNF0</accession>
<feature type="region of interest" description="Disordered" evidence="4">
    <location>
        <begin position="19"/>
        <end position="39"/>
    </location>
</feature>